<keyword evidence="2" id="KW-0732">Signal</keyword>
<organism evidence="4 5">
    <name type="scientific">Acetobacter aceti</name>
    <dbReference type="NCBI Taxonomy" id="435"/>
    <lineage>
        <taxon>Bacteria</taxon>
        <taxon>Pseudomonadati</taxon>
        <taxon>Pseudomonadota</taxon>
        <taxon>Alphaproteobacteria</taxon>
        <taxon>Acetobacterales</taxon>
        <taxon>Acetobacteraceae</taxon>
        <taxon>Acetobacter</taxon>
        <taxon>Acetobacter subgen. Acetobacter</taxon>
    </lineage>
</organism>
<dbReference type="PROSITE" id="PS50175">
    <property type="entry name" value="ASP_PROT_RETROV"/>
    <property type="match status" value="1"/>
</dbReference>
<feature type="domain" description="Peptidase A2" evidence="3">
    <location>
        <begin position="54"/>
        <end position="126"/>
    </location>
</feature>
<keyword evidence="1" id="KW-0378">Hydrolase</keyword>
<evidence type="ECO:0000256" key="2">
    <source>
        <dbReference type="SAM" id="SignalP"/>
    </source>
</evidence>
<dbReference type="Pfam" id="PF13650">
    <property type="entry name" value="Asp_protease_2"/>
    <property type="match status" value="1"/>
</dbReference>
<name>A0A6S6PQQ0_ACEAC</name>
<evidence type="ECO:0000313" key="5">
    <source>
        <dbReference type="Proteomes" id="UP000515220"/>
    </source>
</evidence>
<feature type="signal peptide" evidence="2">
    <location>
        <begin position="1"/>
        <end position="25"/>
    </location>
</feature>
<evidence type="ECO:0000259" key="3">
    <source>
        <dbReference type="PROSITE" id="PS50175"/>
    </source>
</evidence>
<dbReference type="SUPFAM" id="SSF50630">
    <property type="entry name" value="Acid proteases"/>
    <property type="match status" value="2"/>
</dbReference>
<dbReference type="RefSeq" id="WP_099348602.1">
    <property type="nucleotide sequence ID" value="NZ_AP023326.1"/>
</dbReference>
<dbReference type="PROSITE" id="PS00141">
    <property type="entry name" value="ASP_PROTEASE"/>
    <property type="match status" value="1"/>
</dbReference>
<evidence type="ECO:0000256" key="1">
    <source>
        <dbReference type="ARBA" id="ARBA00022801"/>
    </source>
</evidence>
<dbReference type="InterPro" id="IPR001969">
    <property type="entry name" value="Aspartic_peptidase_AS"/>
</dbReference>
<dbReference type="AlphaFoldDB" id="A0A6S6PQQ0"/>
<feature type="chain" id="PRO_5027590847" description="Peptidase A2 domain-containing protein" evidence="2">
    <location>
        <begin position="26"/>
        <end position="297"/>
    </location>
</feature>
<dbReference type="EMBL" id="AP023326">
    <property type="protein sequence ID" value="BCI67022.1"/>
    <property type="molecule type" value="Genomic_DNA"/>
</dbReference>
<dbReference type="CDD" id="cd05483">
    <property type="entry name" value="retropepsin_like_bacteria"/>
    <property type="match status" value="1"/>
</dbReference>
<proteinExistence type="predicted"/>
<protein>
    <recommendedName>
        <fullName evidence="3">Peptidase A2 domain-containing protein</fullName>
    </recommendedName>
</protein>
<dbReference type="InterPro" id="IPR034122">
    <property type="entry name" value="Retropepsin-like_bacterial"/>
</dbReference>
<gene>
    <name evidence="4" type="ORF">AAJCM20276_16460</name>
</gene>
<dbReference type="InterPro" id="IPR001995">
    <property type="entry name" value="Peptidase_A2_cat"/>
</dbReference>
<dbReference type="Gene3D" id="2.40.70.10">
    <property type="entry name" value="Acid Proteases"/>
    <property type="match status" value="2"/>
</dbReference>
<dbReference type="GO" id="GO:0004190">
    <property type="term" value="F:aspartic-type endopeptidase activity"/>
    <property type="evidence" value="ECO:0007669"/>
    <property type="project" value="InterPro"/>
</dbReference>
<dbReference type="InterPro" id="IPR021109">
    <property type="entry name" value="Peptidase_aspartic_dom_sf"/>
</dbReference>
<dbReference type="Proteomes" id="UP000515220">
    <property type="component" value="Chromosome"/>
</dbReference>
<evidence type="ECO:0000313" key="4">
    <source>
        <dbReference type="EMBL" id="BCI67022.1"/>
    </source>
</evidence>
<dbReference type="GO" id="GO:0006508">
    <property type="term" value="P:proteolysis"/>
    <property type="evidence" value="ECO:0007669"/>
    <property type="project" value="InterPro"/>
</dbReference>
<dbReference type="Pfam" id="PF13975">
    <property type="entry name" value="gag-asp_proteas"/>
    <property type="match status" value="1"/>
</dbReference>
<sequence>MKRTFCLIVLLMPLAGCARSIPSYSCPNSSFEELPVQPDTEFPVVQVRLNGHAAAMLVDTGAGRSVITPQAAEEFGLAETGQSLTMHAVGSDVAAPLVRVVTLQLGRLKAVEPTFLLAAIPVRSVGGLPVAGLFGTDFLSGYDVLFDLPHHRMALISGNACIPDNVPPADRMAFPADPAARVLLPIRLDDRPLMAVLDSGSNRTTIPVSLAGVQDALLEKDENVGTRGPDGLHLDAWLHRFGTIQVGTGIDRDIELAIAPIRTPYALLGADFLRHRIVLISYRRGMAYLLAENPITP</sequence>
<accession>A0A6S6PQQ0</accession>
<reference evidence="4 5" key="1">
    <citation type="submission" date="2020-07" db="EMBL/GenBank/DDBJ databases">
        <title>Complete Genome Sequence of an acetic acid bacterium, Acetobacter aceti JCM20276.</title>
        <authorList>
            <person name="Hirose Y."/>
            <person name="Mihara H."/>
        </authorList>
    </citation>
    <scope>NUCLEOTIDE SEQUENCE [LARGE SCALE GENOMIC DNA]</scope>
    <source>
        <strain evidence="4 5">JCM20276</strain>
    </source>
</reference>